<organism evidence="15">
    <name type="scientific">Salmonella enterica subsp. enterica serovar 4,[5],12:b:-</name>
    <dbReference type="NCBI Taxonomy" id="1340177"/>
    <lineage>
        <taxon>Bacteria</taxon>
        <taxon>Pseudomonadati</taxon>
        <taxon>Pseudomonadota</taxon>
        <taxon>Gammaproteobacteria</taxon>
        <taxon>Enterobacterales</taxon>
        <taxon>Enterobacteriaceae</taxon>
        <taxon>Salmonella</taxon>
    </lineage>
</organism>
<feature type="domain" description="Trimeric autotransporter adhesin YadA-like head" evidence="12">
    <location>
        <begin position="1254"/>
        <end position="1279"/>
    </location>
</feature>
<proteinExistence type="inferred from homology"/>
<evidence type="ECO:0000259" key="14">
    <source>
        <dbReference type="Pfam" id="PF13018"/>
    </source>
</evidence>
<keyword evidence="7" id="KW-0732">Signal</keyword>
<evidence type="ECO:0000256" key="8">
    <source>
        <dbReference type="ARBA" id="ARBA00022927"/>
    </source>
</evidence>
<reference evidence="15" key="2">
    <citation type="submission" date="2018-07" db="EMBL/GenBank/DDBJ databases">
        <authorList>
            <consortium name="NCBI Pathogen Detection Project"/>
        </authorList>
    </citation>
    <scope>NUCLEOTIDE SEQUENCE</scope>
    <source>
        <strain evidence="15">09-1705</strain>
    </source>
</reference>
<evidence type="ECO:0000256" key="4">
    <source>
        <dbReference type="ARBA" id="ARBA00022448"/>
    </source>
</evidence>
<comment type="similarity">
    <text evidence="3">Belongs to the autotransporter-2 (AT-2) (TC 1.B.40) family.</text>
</comment>
<keyword evidence="10" id="KW-0998">Cell outer membrane</keyword>
<comment type="caution">
    <text evidence="15">The sequence shown here is derived from an EMBL/GenBank/DDBJ whole genome shotgun (WGS) entry which is preliminary data.</text>
</comment>
<dbReference type="Gene3D" id="2.150.10.10">
    <property type="entry name" value="Serralysin-like metalloprotease, C-terminal"/>
    <property type="match status" value="3"/>
</dbReference>
<feature type="domain" description="Trimeric autotransporter adhesin YadA-like stalk" evidence="13">
    <location>
        <begin position="638"/>
        <end position="681"/>
    </location>
</feature>
<feature type="domain" description="Trimeric autotransporter adhesin YadA-like stalk" evidence="13">
    <location>
        <begin position="232"/>
        <end position="275"/>
    </location>
</feature>
<evidence type="ECO:0000256" key="10">
    <source>
        <dbReference type="ARBA" id="ARBA00023237"/>
    </source>
</evidence>
<dbReference type="GO" id="GO:0015031">
    <property type="term" value="P:protein transport"/>
    <property type="evidence" value="ECO:0007669"/>
    <property type="project" value="UniProtKB-KW"/>
</dbReference>
<name>A0A729FRD8_SALET</name>
<dbReference type="Gene3D" id="1.20.5.170">
    <property type="match status" value="9"/>
</dbReference>
<dbReference type="GO" id="GO:0009986">
    <property type="term" value="C:cell surface"/>
    <property type="evidence" value="ECO:0007669"/>
    <property type="project" value="UniProtKB-SubCell"/>
</dbReference>
<feature type="domain" description="Trimeric autotransporter adhesin YadA-like stalk" evidence="13">
    <location>
        <begin position="1284"/>
        <end position="1323"/>
    </location>
</feature>
<dbReference type="InterPro" id="IPR008635">
    <property type="entry name" value="Coiled_stalk_dom"/>
</dbReference>
<feature type="domain" description="Trimeric autotransporter adhesin YadA-like head" evidence="12">
    <location>
        <begin position="1102"/>
        <end position="1128"/>
    </location>
</feature>
<keyword evidence="6" id="KW-0812">Transmembrane</keyword>
<feature type="domain" description="Trimeric autotransporter adhesin YadA-like stalk" evidence="13">
    <location>
        <begin position="1029"/>
        <end position="1067"/>
    </location>
</feature>
<dbReference type="InterPro" id="IPR024973">
    <property type="entry name" value="ESPR"/>
</dbReference>
<evidence type="ECO:0000259" key="11">
    <source>
        <dbReference type="Pfam" id="PF03895"/>
    </source>
</evidence>
<feature type="domain" description="Trimeric autotransporter adhesin YadA-like stalk" evidence="13">
    <location>
        <begin position="709"/>
        <end position="753"/>
    </location>
</feature>
<keyword evidence="5" id="KW-1134">Transmembrane beta strand</keyword>
<keyword evidence="4" id="KW-0813">Transport</keyword>
<dbReference type="InterPro" id="IPR005594">
    <property type="entry name" value="YadA_C"/>
</dbReference>
<dbReference type="Gene3D" id="2.60.40.4050">
    <property type="match status" value="2"/>
</dbReference>
<feature type="domain" description="Trimeric autotransporter adhesin YadA-like stalk" evidence="13">
    <location>
        <begin position="547"/>
        <end position="591"/>
    </location>
</feature>
<dbReference type="SUPFAM" id="SSF101967">
    <property type="entry name" value="Adhesin YadA, collagen-binding domain"/>
    <property type="match status" value="11"/>
</dbReference>
<feature type="domain" description="Trimeric autotransporter adhesin YadA-like stalk" evidence="13">
    <location>
        <begin position="1337"/>
        <end position="1374"/>
    </location>
</feature>
<evidence type="ECO:0000256" key="5">
    <source>
        <dbReference type="ARBA" id="ARBA00022452"/>
    </source>
</evidence>
<dbReference type="CDD" id="cd12820">
    <property type="entry name" value="LbR_YadA-like"/>
    <property type="match status" value="1"/>
</dbReference>
<dbReference type="InterPro" id="IPR011049">
    <property type="entry name" value="Serralysin-like_metalloprot_C"/>
</dbReference>
<feature type="domain" description="Trimeric autotransporter adhesin YadA-like head" evidence="12">
    <location>
        <begin position="119"/>
        <end position="144"/>
    </location>
</feature>
<feature type="domain" description="Trimeric autotransporter adhesin YadA-like C-terminal membrane anchor" evidence="11">
    <location>
        <begin position="1399"/>
        <end position="1459"/>
    </location>
</feature>
<evidence type="ECO:0000256" key="7">
    <source>
        <dbReference type="ARBA" id="ARBA00022729"/>
    </source>
</evidence>
<evidence type="ECO:0000256" key="9">
    <source>
        <dbReference type="ARBA" id="ARBA00023136"/>
    </source>
</evidence>
<dbReference type="GO" id="GO:0009279">
    <property type="term" value="C:cell outer membrane"/>
    <property type="evidence" value="ECO:0007669"/>
    <property type="project" value="UniProtKB-SubCell"/>
</dbReference>
<evidence type="ECO:0000256" key="3">
    <source>
        <dbReference type="ARBA" id="ARBA00005848"/>
    </source>
</evidence>
<dbReference type="Gene3D" id="4.10.80.270">
    <property type="match status" value="7"/>
</dbReference>
<feature type="domain" description="Trimeric autotransporter adhesin YadA-like head" evidence="12">
    <location>
        <begin position="146"/>
        <end position="172"/>
    </location>
</feature>
<feature type="domain" description="Trimeric autotransporter adhesin YadA-like head" evidence="12">
    <location>
        <begin position="943"/>
        <end position="969"/>
    </location>
</feature>
<dbReference type="SUPFAM" id="SSF54523">
    <property type="entry name" value="Pili subunits"/>
    <property type="match status" value="1"/>
</dbReference>
<gene>
    <name evidence="15" type="primary">sadA</name>
    <name evidence="15" type="ORF">G3448_000025</name>
</gene>
<comment type="subcellular location">
    <subcellularLocation>
        <location evidence="2">Cell outer membrane</location>
    </subcellularLocation>
    <subcellularLocation>
        <location evidence="1">Cell surface</location>
    </subcellularLocation>
</comment>
<dbReference type="Pfam" id="PF03895">
    <property type="entry name" value="YadA_anchor"/>
    <property type="match status" value="1"/>
</dbReference>
<dbReference type="Pfam" id="PF05662">
    <property type="entry name" value="YadA_stalk"/>
    <property type="match status" value="12"/>
</dbReference>
<evidence type="ECO:0000256" key="1">
    <source>
        <dbReference type="ARBA" id="ARBA00004241"/>
    </source>
</evidence>
<dbReference type="InterPro" id="IPR045584">
    <property type="entry name" value="Pilin-like"/>
</dbReference>
<feature type="domain" description="Trimeric autotransporter adhesin YadA-like head" evidence="12">
    <location>
        <begin position="174"/>
        <end position="200"/>
    </location>
</feature>
<feature type="domain" description="Trimeric autotransporter adhesin YadA-like stalk" evidence="13">
    <location>
        <begin position="1163"/>
        <end position="1203"/>
    </location>
</feature>
<evidence type="ECO:0000256" key="2">
    <source>
        <dbReference type="ARBA" id="ARBA00004442"/>
    </source>
</evidence>
<protein>
    <submittedName>
        <fullName evidence="15">Autotransporter adhesin SadA</fullName>
    </submittedName>
</protein>
<accession>A0A729FRD8</accession>
<keyword evidence="8" id="KW-0653">Protein transport</keyword>
<dbReference type="Gene3D" id="3.30.1300.30">
    <property type="entry name" value="GSPII I/J protein-like"/>
    <property type="match status" value="1"/>
</dbReference>
<dbReference type="Pfam" id="PF05658">
    <property type="entry name" value="YadA_head"/>
    <property type="match status" value="8"/>
</dbReference>
<feature type="domain" description="Trimeric autotransporter adhesin YadA-like head" evidence="12">
    <location>
        <begin position="202"/>
        <end position="227"/>
    </location>
</feature>
<evidence type="ECO:0000259" key="12">
    <source>
        <dbReference type="Pfam" id="PF05658"/>
    </source>
</evidence>
<feature type="domain" description="Trimeric autotransporter adhesin YadA-like stalk" evidence="13">
    <location>
        <begin position="800"/>
        <end position="843"/>
    </location>
</feature>
<feature type="domain" description="ESPR" evidence="14">
    <location>
        <begin position="1"/>
        <end position="48"/>
    </location>
</feature>
<dbReference type="Gene3D" id="6.10.250.2040">
    <property type="match status" value="1"/>
</dbReference>
<feature type="domain" description="Trimeric autotransporter adhesin YadA-like stalk" evidence="13">
    <location>
        <begin position="871"/>
        <end position="912"/>
    </location>
</feature>
<evidence type="ECO:0000256" key="6">
    <source>
        <dbReference type="ARBA" id="ARBA00022692"/>
    </source>
</evidence>
<dbReference type="Gene3D" id="1.20.5.2280">
    <property type="match status" value="1"/>
</dbReference>
<feature type="domain" description="Trimeric autotransporter adhesin YadA-like head" evidence="12">
    <location>
        <begin position="1235"/>
        <end position="1252"/>
    </location>
</feature>
<dbReference type="Pfam" id="PF13018">
    <property type="entry name" value="ESPR"/>
    <property type="match status" value="1"/>
</dbReference>
<sequence length="1459" mass="147854">MNRIFKVLWNAATGTFVVTSETAKSRGKKNGRRKLAVSALIGLSSIMVSADALANAGNDTGDGVTPTGTQTGGKGWIAIGTDATANTYTNVDGASAAMGYKASAMGKWSTAIGSYSQSTGDSSLALGVKSVSAGDRAIAMGASSSASGSYSMAMGVYANSSGAKSVALGYKSVASGATSSALGYQATASGDDSAAFGNGAKAVGTNSVALGSGSIAQEDNSVAVGNSTTQRQITYVAKGDINSTSTDAVTGAQIYSLSQSVADRLGGGASVNSDGTVNAPLYEVSTGIYNNVGSALSALNTSITNTEASVAGLAEDALLWDDSTSAFSASHTGNASKITNLAAGTLAADSTDAVNGSQLFDTNEKVDQNTADITANTDSINQNTADITANTDSINQNTTDIAANTTSINQNTTDIATNTTNINSLSDSVTTLTDDALLWDAASGAFSAKHNGNDSKITNLAAGTLAADSTDAVNGSQLFDTNEKVDQNTADITTNTNSINQNTTDIATNTTNINNLSDSITTLTDDALLWDAASGAFSANHNGSASKITNLAAGTLAADSTDAVNGSQLFATNENVSQNTADITTNTNSINQNTTDIATNTTNINNLSDSITTLTDDALLWDAASGTFSASRSGSASKITNLAAGTLAADSTDAVNGSQLYETNQRVDQNTSAIADINTSITNLSSDNLSWNETTSSFSASHGSSTTNKITNVAAGELSEESTDAVNGSQLFETNEKVDQNTTDIAANTTNITQNSTAIENLNTSVSDINTSITGLTDNALLWDEDIGAFSANHGGSTSKITNVAAGALSEDSTDAVNGSQLYETNQKVDQNTSAIADINTSITNLGTDALSWDDEEGAFSASHGTSGTNKITNVAAGEIASDSTDAVNGSQLYETNMLISQYSESISQLAGDTSETYITENGTGVKYIRTNDNGLEGQDAYATGNGATAVGYDAVASGAGSLALGQNSSSSIEGSIALGSGSTSNRAITTGIRETSVTSDGVVIGYNTTDRKLLGALSLGTDGESYRQITNVADGSEAQDAVTVRQLQNAIGAVTTTPTKYYHANSTEEDSLAVGTDSLAMGAKTIVNADAGIGLNTLVMADAINGIAIGSNARANHANSIAMGNGSQTTRGAQTDYTAYNMDTPQNSVGEFSVGSEDGQRQITNVAAGSADTDAVNVSQLKVTDAQVSRNTQSITNLNTQVSNLDTRVTNIENGIGDIVTTGSTKYFKTNTDGADANAQGADSVAIGSGSIAAAENSVALGTNSVADEANTVSVGSSTQQRRITNVAAGVNNTDAVNVAQLKASEAGSVRYETNADGSVNYSVLNLGDGSGGTTRIGNVSAAVNDTDAVNYAQLKRSVEEANTYTDQKMGEMNSKIKGVENKMSGGIASAMAMAGLPQAYAPGANMTSIAGGTFNGESAVAIGVSMVSESGGWVYKLQGTSNSQGDYSAAIGAGFQW</sequence>
<reference evidence="15" key="1">
    <citation type="journal article" date="2018" name="Genome Biol.">
        <title>SKESA: strategic k-mer extension for scrupulous assemblies.</title>
        <authorList>
            <person name="Souvorov A."/>
            <person name="Agarwala R."/>
            <person name="Lipman D.J."/>
        </authorList>
    </citation>
    <scope>NUCLEOTIDE SEQUENCE</scope>
    <source>
        <strain evidence="15">09-1705</strain>
    </source>
</reference>
<feature type="domain" description="Trimeric autotransporter adhesin YadA-like stalk" evidence="13">
    <location>
        <begin position="337"/>
        <end position="381"/>
    </location>
</feature>
<evidence type="ECO:0000259" key="13">
    <source>
        <dbReference type="Pfam" id="PF05662"/>
    </source>
</evidence>
<dbReference type="EMBL" id="DAAROI010000001">
    <property type="protein sequence ID" value="HAE3201825.1"/>
    <property type="molecule type" value="Genomic_DNA"/>
</dbReference>
<dbReference type="InterPro" id="IPR008640">
    <property type="entry name" value="Adhesin_Head_dom"/>
</dbReference>
<feature type="domain" description="Trimeric autotransporter adhesin YadA-like stalk" evidence="13">
    <location>
        <begin position="456"/>
        <end position="500"/>
    </location>
</feature>
<keyword evidence="9" id="KW-0472">Membrane</keyword>
<evidence type="ECO:0000313" key="15">
    <source>
        <dbReference type="EMBL" id="HAE3201825.1"/>
    </source>
</evidence>